<dbReference type="InterPro" id="IPR013106">
    <property type="entry name" value="Ig_V-set"/>
</dbReference>
<dbReference type="AlphaFoldDB" id="A0AA35JZL4"/>
<evidence type="ECO:0000259" key="3">
    <source>
        <dbReference type="PROSITE" id="PS50835"/>
    </source>
</evidence>
<dbReference type="PANTHER" id="PTHR37347:SF1">
    <property type="entry name" value="MEGAKARYOCYTE AND PLATELET INHIBITORY RECEPTOR G6B"/>
    <property type="match status" value="1"/>
</dbReference>
<dbReference type="Pfam" id="PF07686">
    <property type="entry name" value="V-set"/>
    <property type="match status" value="1"/>
</dbReference>
<dbReference type="InterPro" id="IPR003599">
    <property type="entry name" value="Ig_sub"/>
</dbReference>
<name>A0AA35JZL4_9SAUR</name>
<evidence type="ECO:0000256" key="1">
    <source>
        <dbReference type="SAM" id="Phobius"/>
    </source>
</evidence>
<sequence length="313" mass="34876">MEFCWLRILIGLFVLSKEHAFVPERIVRASGEQATLPCESVSPWTRWFWLPLSSRCAEVQSGYVEITWSLTGNEVAPVRFNQRLANQTSGSLVLRNLVMSDSGTYVCRSPDGSETRTMLDVTAGCHNNVYVSFWWLNASSLRLSCRHCHSPGNFKAKSFRWMLNSKPLGNGHWFEKSNFGSIVQLLSTRRRAWGRWECHSLANHTWVSEICLEPPVQEKGAGSASAELPPYLVSFLSPSPSAAETTDAAPAEAGGVKGTEIWIWVLLFLGLALVLAALGTAVWMWKRQPAARLHFCDKSSQSERGTLPEEESG</sequence>
<keyword evidence="2" id="KW-0732">Signal</keyword>
<dbReference type="GO" id="GO:0007596">
    <property type="term" value="P:blood coagulation"/>
    <property type="evidence" value="ECO:0007669"/>
    <property type="project" value="TreeGrafter"/>
</dbReference>
<dbReference type="PANTHER" id="PTHR37347">
    <property type="entry name" value="MEGAKARYOCYTE AND PLATELET INHIBITORY RECEPTOR G6B"/>
    <property type="match status" value="1"/>
</dbReference>
<dbReference type="InterPro" id="IPR013783">
    <property type="entry name" value="Ig-like_fold"/>
</dbReference>
<feature type="chain" id="PRO_5041409401" evidence="2">
    <location>
        <begin position="21"/>
        <end position="313"/>
    </location>
</feature>
<dbReference type="GO" id="GO:0007229">
    <property type="term" value="P:integrin-mediated signaling pathway"/>
    <property type="evidence" value="ECO:0007669"/>
    <property type="project" value="TreeGrafter"/>
</dbReference>
<gene>
    <name evidence="4" type="ORF">PODLI_1B003992</name>
</gene>
<dbReference type="GO" id="GO:0030220">
    <property type="term" value="P:platelet formation"/>
    <property type="evidence" value="ECO:0007669"/>
    <property type="project" value="TreeGrafter"/>
</dbReference>
<keyword evidence="1" id="KW-0812">Transmembrane</keyword>
<evidence type="ECO:0000313" key="5">
    <source>
        <dbReference type="Proteomes" id="UP001178461"/>
    </source>
</evidence>
<dbReference type="InterPro" id="IPR007110">
    <property type="entry name" value="Ig-like_dom"/>
</dbReference>
<dbReference type="CDD" id="cd00096">
    <property type="entry name" value="Ig"/>
    <property type="match status" value="1"/>
</dbReference>
<proteinExistence type="predicted"/>
<feature type="signal peptide" evidence="2">
    <location>
        <begin position="1"/>
        <end position="20"/>
    </location>
</feature>
<dbReference type="GO" id="GO:0005886">
    <property type="term" value="C:plasma membrane"/>
    <property type="evidence" value="ECO:0007669"/>
    <property type="project" value="TreeGrafter"/>
</dbReference>
<keyword evidence="4" id="KW-0675">Receptor</keyword>
<dbReference type="GO" id="GO:0035855">
    <property type="term" value="P:megakaryocyte development"/>
    <property type="evidence" value="ECO:0007669"/>
    <property type="project" value="TreeGrafter"/>
</dbReference>
<dbReference type="SUPFAM" id="SSF48726">
    <property type="entry name" value="Immunoglobulin"/>
    <property type="match status" value="1"/>
</dbReference>
<dbReference type="InterPro" id="IPR028070">
    <property type="entry name" value="G6B"/>
</dbReference>
<dbReference type="SMART" id="SM00409">
    <property type="entry name" value="IG"/>
    <property type="match status" value="1"/>
</dbReference>
<accession>A0AA35JZL4</accession>
<dbReference type="Proteomes" id="UP001178461">
    <property type="component" value="Chromosome 2"/>
</dbReference>
<keyword evidence="1" id="KW-1133">Transmembrane helix</keyword>
<dbReference type="EMBL" id="OX395127">
    <property type="protein sequence ID" value="CAI5768029.1"/>
    <property type="molecule type" value="Genomic_DNA"/>
</dbReference>
<organism evidence="4 5">
    <name type="scientific">Podarcis lilfordi</name>
    <name type="common">Lilford's wall lizard</name>
    <dbReference type="NCBI Taxonomy" id="74358"/>
    <lineage>
        <taxon>Eukaryota</taxon>
        <taxon>Metazoa</taxon>
        <taxon>Chordata</taxon>
        <taxon>Craniata</taxon>
        <taxon>Vertebrata</taxon>
        <taxon>Euteleostomi</taxon>
        <taxon>Lepidosauria</taxon>
        <taxon>Squamata</taxon>
        <taxon>Bifurcata</taxon>
        <taxon>Unidentata</taxon>
        <taxon>Episquamata</taxon>
        <taxon>Laterata</taxon>
        <taxon>Lacertibaenia</taxon>
        <taxon>Lacertidae</taxon>
        <taxon>Podarcis</taxon>
    </lineage>
</organism>
<keyword evidence="5" id="KW-1185">Reference proteome</keyword>
<dbReference type="Gene3D" id="2.60.40.10">
    <property type="entry name" value="Immunoglobulins"/>
    <property type="match status" value="1"/>
</dbReference>
<evidence type="ECO:0000313" key="4">
    <source>
        <dbReference type="EMBL" id="CAI5768029.1"/>
    </source>
</evidence>
<keyword evidence="1" id="KW-0472">Membrane</keyword>
<protein>
    <submittedName>
        <fullName evidence="4">Megakaryocyte and platelet inhibitory receptor G6b-like isoform X2</fullName>
    </submittedName>
</protein>
<evidence type="ECO:0000256" key="2">
    <source>
        <dbReference type="SAM" id="SignalP"/>
    </source>
</evidence>
<feature type="transmembrane region" description="Helical" evidence="1">
    <location>
        <begin position="261"/>
        <end position="285"/>
    </location>
</feature>
<dbReference type="InterPro" id="IPR036179">
    <property type="entry name" value="Ig-like_dom_sf"/>
</dbReference>
<dbReference type="PROSITE" id="PS50835">
    <property type="entry name" value="IG_LIKE"/>
    <property type="match status" value="1"/>
</dbReference>
<reference evidence="4" key="1">
    <citation type="submission" date="2022-12" db="EMBL/GenBank/DDBJ databases">
        <authorList>
            <person name="Alioto T."/>
            <person name="Alioto T."/>
            <person name="Gomez Garrido J."/>
        </authorList>
    </citation>
    <scope>NUCLEOTIDE SEQUENCE</scope>
</reference>
<feature type="domain" description="Ig-like" evidence="3">
    <location>
        <begin position="31"/>
        <end position="122"/>
    </location>
</feature>